<keyword evidence="2" id="KW-0540">Nuclease</keyword>
<evidence type="ECO:0000259" key="1">
    <source>
        <dbReference type="Pfam" id="PF13391"/>
    </source>
</evidence>
<keyword evidence="2" id="KW-0378">Hydrolase</keyword>
<proteinExistence type="predicted"/>
<dbReference type="InterPro" id="IPR003615">
    <property type="entry name" value="HNH_nuc"/>
</dbReference>
<dbReference type="EMBL" id="CP037968">
    <property type="protein sequence ID" value="QYZ80408.1"/>
    <property type="molecule type" value="Genomic_DNA"/>
</dbReference>
<organism evidence="2 3">
    <name type="scientific">Methanofollis formosanus</name>
    <dbReference type="NCBI Taxonomy" id="299308"/>
    <lineage>
        <taxon>Archaea</taxon>
        <taxon>Methanobacteriati</taxon>
        <taxon>Methanobacteriota</taxon>
        <taxon>Stenosarchaea group</taxon>
        <taxon>Methanomicrobia</taxon>
        <taxon>Methanomicrobiales</taxon>
        <taxon>Methanomicrobiaceae</taxon>
        <taxon>Methanofollis</taxon>
    </lineage>
</organism>
<accession>A0A8G1A453</accession>
<reference evidence="2" key="1">
    <citation type="journal article" date="2005" name="Int. J. Syst. Evol. Microbiol.">
        <title>Methanofollis formosanus sp. nov., isolated from a fish pond.</title>
        <authorList>
            <person name="Wu S.Y."/>
            <person name="Chen S.C."/>
            <person name="Lai M.C."/>
        </authorList>
    </citation>
    <scope>NUCLEOTIDE SEQUENCE</scope>
    <source>
        <strain evidence="2">ML15</strain>
    </source>
</reference>
<evidence type="ECO:0000313" key="3">
    <source>
        <dbReference type="Proteomes" id="UP000826709"/>
    </source>
</evidence>
<feature type="domain" description="HNH nuclease" evidence="1">
    <location>
        <begin position="40"/>
        <end position="92"/>
    </location>
</feature>
<dbReference type="GO" id="GO:0004519">
    <property type="term" value="F:endonuclease activity"/>
    <property type="evidence" value="ECO:0007669"/>
    <property type="project" value="UniProtKB-KW"/>
</dbReference>
<dbReference type="Pfam" id="PF13391">
    <property type="entry name" value="HNH_2"/>
    <property type="match status" value="1"/>
</dbReference>
<dbReference type="KEGG" id="mfk:E2N92_05625"/>
<evidence type="ECO:0000313" key="2">
    <source>
        <dbReference type="EMBL" id="QYZ80408.1"/>
    </source>
</evidence>
<sequence length="140" mass="16456">MEEFQRRYRELPETERASLVLSRIGQGVFRSDLKNYWKTCAVTGCAETELLVASHIKPWRDSDNFERLDVYNGLLLVPQIDRAFDRGYVSFDDGGKIIISRNLSDGDRKKLGIYPGMRLRTVEKNHRPYLEYHRQKIFIT</sequence>
<reference evidence="2" key="2">
    <citation type="submission" date="2019-03" db="EMBL/GenBank/DDBJ databases">
        <authorList>
            <person name="Chen S.-C."/>
            <person name="Wu S.-Y."/>
            <person name="Lai M.-C."/>
        </authorList>
    </citation>
    <scope>NUCLEOTIDE SEQUENCE</scope>
    <source>
        <strain evidence="2">ML15</strain>
    </source>
</reference>
<dbReference type="AlphaFoldDB" id="A0A8G1A453"/>
<protein>
    <submittedName>
        <fullName evidence="2">HNH endonuclease</fullName>
    </submittedName>
</protein>
<dbReference type="Proteomes" id="UP000826709">
    <property type="component" value="Chromosome"/>
</dbReference>
<gene>
    <name evidence="2" type="ORF">E2N92_05625</name>
</gene>
<keyword evidence="2" id="KW-0255">Endonuclease</keyword>
<keyword evidence="3" id="KW-1185">Reference proteome</keyword>
<name>A0A8G1A453_9EURY</name>